<dbReference type="PANTHER" id="PTHR34219:SF6">
    <property type="entry name" value="BLR3280 PROTEIN"/>
    <property type="match status" value="1"/>
</dbReference>
<evidence type="ECO:0000313" key="2">
    <source>
        <dbReference type="Proteomes" id="UP000035287"/>
    </source>
</evidence>
<proteinExistence type="predicted"/>
<keyword evidence="2" id="KW-1185">Reference proteome</keyword>
<dbReference type="STRING" id="1348774.AB433_05900"/>
<dbReference type="InterPro" id="IPR005625">
    <property type="entry name" value="PepSY-ass_TM"/>
</dbReference>
<reference evidence="1 2" key="1">
    <citation type="submission" date="2015-06" db="EMBL/GenBank/DDBJ databases">
        <authorList>
            <person name="Zeng Y."/>
            <person name="Huang Y."/>
        </authorList>
    </citation>
    <scope>NUCLEOTIDE SEQUENCE [LARGE SCALE GENOMIC DNA]</scope>
    <source>
        <strain evidence="1 2">PQ-2</strain>
    </source>
</reference>
<dbReference type="RefSeq" id="WP_047820306.1">
    <property type="nucleotide sequence ID" value="NZ_CP011770.1"/>
</dbReference>
<name>A0A0G3XGZ3_9SPHN</name>
<sequence length="232" mass="26582">MRLLAKLHIWLGWIIAVPLLFWTVSGLVMVAKPIEEVRGTHLIKTEAKRPLPPGWLAAQLIEGEDRPVEMRTRMQNNSVVTSAIYADGKIERYFARSGERVPEIDMAAARTIVAMEIEGGDRIAETKFFDAEHAPFDLRRPIPVWQVTLEDGTHVYVGRDSGQIEAVRTRFWRVFDFFWGLHIMDLQEREDTHHPLLVAFTVLAVLMTLMGAVLMFRRRKARVKTRPAPETA</sequence>
<evidence type="ECO:0000313" key="1">
    <source>
        <dbReference type="EMBL" id="AKM09618.1"/>
    </source>
</evidence>
<organism evidence="1 2">
    <name type="scientific">Croceicoccus naphthovorans</name>
    <dbReference type="NCBI Taxonomy" id="1348774"/>
    <lineage>
        <taxon>Bacteria</taxon>
        <taxon>Pseudomonadati</taxon>
        <taxon>Pseudomonadota</taxon>
        <taxon>Alphaproteobacteria</taxon>
        <taxon>Sphingomonadales</taxon>
        <taxon>Erythrobacteraceae</taxon>
        <taxon>Croceicoccus</taxon>
    </lineage>
</organism>
<gene>
    <name evidence="1" type="ORF">AB433_05900</name>
</gene>
<dbReference type="Pfam" id="PF03929">
    <property type="entry name" value="PepSY_TM"/>
    <property type="match status" value="1"/>
</dbReference>
<dbReference type="Proteomes" id="UP000035287">
    <property type="component" value="Chromosome"/>
</dbReference>
<accession>A0A0G3XGZ3</accession>
<dbReference type="EMBL" id="CP011770">
    <property type="protein sequence ID" value="AKM09618.1"/>
    <property type="molecule type" value="Genomic_DNA"/>
</dbReference>
<dbReference type="KEGG" id="cna:AB433_05900"/>
<dbReference type="PATRIC" id="fig|1348774.3.peg.1236"/>
<dbReference type="AlphaFoldDB" id="A0A0G3XGZ3"/>
<dbReference type="PANTHER" id="PTHR34219">
    <property type="entry name" value="IRON-REGULATED INNER MEMBRANE PROTEIN-RELATED"/>
    <property type="match status" value="1"/>
</dbReference>
<dbReference type="OrthoDB" id="9806195at2"/>
<protein>
    <submittedName>
        <fullName evidence="1">Membrane protein</fullName>
    </submittedName>
</protein>